<feature type="compositionally biased region" description="Low complexity" evidence="1">
    <location>
        <begin position="184"/>
        <end position="198"/>
    </location>
</feature>
<feature type="region of interest" description="Disordered" evidence="1">
    <location>
        <begin position="101"/>
        <end position="210"/>
    </location>
</feature>
<dbReference type="CDD" id="cd17039">
    <property type="entry name" value="Ubl_ubiquitin_like"/>
    <property type="match status" value="1"/>
</dbReference>
<sequence>MDPITIVMTHGHEFAVPSSEVPFNYMTADDYGIMPIMHVRLSTTICVVADALSLGYPIALDTVDAYDMVARVKMLLEQSPHAEGKLPAHRTSLLYKGVEMEDDKTLKSSGPGDPRQCRVRDQADEDGVEVVARCQPAAARPTSRSPAQSVGLPSLTLPSTCMRRAPSCSGARSPLTWPWPTPYASLRSPSSNARSPSRCARRRRQCNTGE</sequence>
<name>A0AAD8TPK0_LOLMU</name>
<keyword evidence="3" id="KW-1185">Reference proteome</keyword>
<evidence type="ECO:0008006" key="4">
    <source>
        <dbReference type="Google" id="ProtNLM"/>
    </source>
</evidence>
<accession>A0AAD8TPK0</accession>
<comment type="caution">
    <text evidence="2">The sequence shown here is derived from an EMBL/GenBank/DDBJ whole genome shotgun (WGS) entry which is preliminary data.</text>
</comment>
<evidence type="ECO:0000256" key="1">
    <source>
        <dbReference type="SAM" id="MobiDB-lite"/>
    </source>
</evidence>
<feature type="compositionally biased region" description="Basic residues" evidence="1">
    <location>
        <begin position="199"/>
        <end position="210"/>
    </location>
</feature>
<proteinExistence type="predicted"/>
<reference evidence="2" key="1">
    <citation type="submission" date="2023-07" db="EMBL/GenBank/DDBJ databases">
        <title>A chromosome-level genome assembly of Lolium multiflorum.</title>
        <authorList>
            <person name="Chen Y."/>
            <person name="Copetti D."/>
            <person name="Kolliker R."/>
            <person name="Studer B."/>
        </authorList>
    </citation>
    <scope>NUCLEOTIDE SEQUENCE</scope>
    <source>
        <strain evidence="2">02402/16</strain>
        <tissue evidence="2">Leaf</tissue>
    </source>
</reference>
<dbReference type="AlphaFoldDB" id="A0AAD8TPK0"/>
<organism evidence="2 3">
    <name type="scientific">Lolium multiflorum</name>
    <name type="common">Italian ryegrass</name>
    <name type="synonym">Lolium perenne subsp. multiflorum</name>
    <dbReference type="NCBI Taxonomy" id="4521"/>
    <lineage>
        <taxon>Eukaryota</taxon>
        <taxon>Viridiplantae</taxon>
        <taxon>Streptophyta</taxon>
        <taxon>Embryophyta</taxon>
        <taxon>Tracheophyta</taxon>
        <taxon>Spermatophyta</taxon>
        <taxon>Magnoliopsida</taxon>
        <taxon>Liliopsida</taxon>
        <taxon>Poales</taxon>
        <taxon>Poaceae</taxon>
        <taxon>BOP clade</taxon>
        <taxon>Pooideae</taxon>
        <taxon>Poodae</taxon>
        <taxon>Poeae</taxon>
        <taxon>Poeae Chloroplast Group 2 (Poeae type)</taxon>
        <taxon>Loliodinae</taxon>
        <taxon>Loliinae</taxon>
        <taxon>Lolium</taxon>
    </lineage>
</organism>
<gene>
    <name evidence="2" type="ORF">QYE76_047288</name>
</gene>
<dbReference type="Proteomes" id="UP001231189">
    <property type="component" value="Unassembled WGS sequence"/>
</dbReference>
<feature type="compositionally biased region" description="Low complexity" evidence="1">
    <location>
        <begin position="135"/>
        <end position="149"/>
    </location>
</feature>
<evidence type="ECO:0000313" key="2">
    <source>
        <dbReference type="EMBL" id="KAK1686440.1"/>
    </source>
</evidence>
<dbReference type="EMBL" id="JAUUTY010000002">
    <property type="protein sequence ID" value="KAK1686440.1"/>
    <property type="molecule type" value="Genomic_DNA"/>
</dbReference>
<evidence type="ECO:0000313" key="3">
    <source>
        <dbReference type="Proteomes" id="UP001231189"/>
    </source>
</evidence>
<protein>
    <recommendedName>
        <fullName evidence="4">Ubiquitin-like domain-containing protein</fullName>
    </recommendedName>
</protein>